<evidence type="ECO:0008006" key="5">
    <source>
        <dbReference type="Google" id="ProtNLM"/>
    </source>
</evidence>
<organism evidence="3 4">
    <name type="scientific">Sphingosinicella microcystinivorans</name>
    <dbReference type="NCBI Taxonomy" id="335406"/>
    <lineage>
        <taxon>Bacteria</taxon>
        <taxon>Pseudomonadati</taxon>
        <taxon>Pseudomonadota</taxon>
        <taxon>Alphaproteobacteria</taxon>
        <taxon>Sphingomonadales</taxon>
        <taxon>Sphingosinicellaceae</taxon>
        <taxon>Sphingosinicella</taxon>
    </lineage>
</organism>
<protein>
    <recommendedName>
        <fullName evidence="5">Esterase</fullName>
    </recommendedName>
</protein>
<comment type="similarity">
    <text evidence="1">Belongs to the esterase D family.</text>
</comment>
<dbReference type="InterPro" id="IPR000801">
    <property type="entry name" value="Esterase-like"/>
</dbReference>
<evidence type="ECO:0000256" key="2">
    <source>
        <dbReference type="ARBA" id="ARBA00022801"/>
    </source>
</evidence>
<accession>A0ABX9SZC1</accession>
<dbReference type="Gene3D" id="3.40.50.1820">
    <property type="entry name" value="alpha/beta hydrolase"/>
    <property type="match status" value="1"/>
</dbReference>
<gene>
    <name evidence="3" type="ORF">DFR51_2505</name>
</gene>
<dbReference type="EMBL" id="RBWX01000008">
    <property type="protein sequence ID" value="RKS89285.1"/>
    <property type="molecule type" value="Genomic_DNA"/>
</dbReference>
<dbReference type="PANTHER" id="PTHR40841:SF2">
    <property type="entry name" value="SIDEROPHORE-DEGRADING ESTERASE (EUROFUNG)"/>
    <property type="match status" value="1"/>
</dbReference>
<dbReference type="Proteomes" id="UP000276029">
    <property type="component" value="Unassembled WGS sequence"/>
</dbReference>
<dbReference type="InterPro" id="IPR052558">
    <property type="entry name" value="Siderophore_Hydrolase_D"/>
</dbReference>
<sequence length="297" mass="32801">MKILTDEPSNTIPNTRIWTVQPSGIESPFLVTITSPKGDAPESGWNGVVATDGNMSAGSVVQVVGYPAMEGGLPPAVVVTIGYLLDWPMQPGLARNQDLTYLPWPEWDEPYGQIWGEAPPPSGEADLFLSFINDELKPAIEQQFSVNRSEWTLLGHSLGGLFATHALLSDPGRFRRYLAVGSSYWWKRSHIFSRAEKFGSETDPIDARIYIAAGGLETAEAFKQQWAGYMEQEVWRHYIDVMGGYIDIVADSAKMADMLAKRPGISATYETIPEETHGTAVLPAYVRGLRWLHANAE</sequence>
<dbReference type="RefSeq" id="WP_121051493.1">
    <property type="nucleotide sequence ID" value="NZ_RBWX01000008.1"/>
</dbReference>
<reference evidence="3 4" key="1">
    <citation type="submission" date="2018-10" db="EMBL/GenBank/DDBJ databases">
        <title>Genomic Encyclopedia of Type Strains, Phase IV (KMG-IV): sequencing the most valuable type-strain genomes for metagenomic binning, comparative biology and taxonomic classification.</title>
        <authorList>
            <person name="Goeker M."/>
        </authorList>
    </citation>
    <scope>NUCLEOTIDE SEQUENCE [LARGE SCALE GENOMIC DNA]</scope>
    <source>
        <strain evidence="3 4">DSM 19791</strain>
    </source>
</reference>
<evidence type="ECO:0000256" key="1">
    <source>
        <dbReference type="ARBA" id="ARBA00005622"/>
    </source>
</evidence>
<keyword evidence="4" id="KW-1185">Reference proteome</keyword>
<evidence type="ECO:0000313" key="4">
    <source>
        <dbReference type="Proteomes" id="UP000276029"/>
    </source>
</evidence>
<dbReference type="Pfam" id="PF00756">
    <property type="entry name" value="Esterase"/>
    <property type="match status" value="1"/>
</dbReference>
<dbReference type="PANTHER" id="PTHR40841">
    <property type="entry name" value="SIDEROPHORE TRIACETYLFUSARININE C ESTERASE"/>
    <property type="match status" value="1"/>
</dbReference>
<dbReference type="InterPro" id="IPR029058">
    <property type="entry name" value="AB_hydrolase_fold"/>
</dbReference>
<name>A0ABX9SZC1_SPHMI</name>
<proteinExistence type="inferred from homology"/>
<dbReference type="SUPFAM" id="SSF53474">
    <property type="entry name" value="alpha/beta-Hydrolases"/>
    <property type="match status" value="1"/>
</dbReference>
<keyword evidence="2" id="KW-0378">Hydrolase</keyword>
<comment type="caution">
    <text evidence="3">The sequence shown here is derived from an EMBL/GenBank/DDBJ whole genome shotgun (WGS) entry which is preliminary data.</text>
</comment>
<evidence type="ECO:0000313" key="3">
    <source>
        <dbReference type="EMBL" id="RKS89285.1"/>
    </source>
</evidence>